<sequence>MLTMEWEDYYMRIAIIGLFKSGKSASLTFALLRPLKMSKQFVYRTTERCSDTSDVDRVKNDRSCSVRTKKAIEAVCLRINRNPLWKQKIVAREIKINT</sequence>
<proteinExistence type="predicted"/>
<organism evidence="2 3">
    <name type="scientific">Cinara cedri</name>
    <dbReference type="NCBI Taxonomy" id="506608"/>
    <lineage>
        <taxon>Eukaryota</taxon>
        <taxon>Metazoa</taxon>
        <taxon>Ecdysozoa</taxon>
        <taxon>Arthropoda</taxon>
        <taxon>Hexapoda</taxon>
        <taxon>Insecta</taxon>
        <taxon>Pterygota</taxon>
        <taxon>Neoptera</taxon>
        <taxon>Paraneoptera</taxon>
        <taxon>Hemiptera</taxon>
        <taxon>Sternorrhyncha</taxon>
        <taxon>Aphidomorpha</taxon>
        <taxon>Aphidoidea</taxon>
        <taxon>Aphididae</taxon>
        <taxon>Lachninae</taxon>
        <taxon>Cinara</taxon>
    </lineage>
</organism>
<evidence type="ECO:0000256" key="1">
    <source>
        <dbReference type="SAM" id="Phobius"/>
    </source>
</evidence>
<name>A0A5E4NEZ2_9HEMI</name>
<gene>
    <name evidence="2" type="ORF">CINCED_3A018352</name>
</gene>
<reference evidence="2 3" key="1">
    <citation type="submission" date="2019-08" db="EMBL/GenBank/DDBJ databases">
        <authorList>
            <person name="Alioto T."/>
            <person name="Alioto T."/>
            <person name="Gomez Garrido J."/>
        </authorList>
    </citation>
    <scope>NUCLEOTIDE SEQUENCE [LARGE SCALE GENOMIC DNA]</scope>
</reference>
<accession>A0A5E4NEZ2</accession>
<keyword evidence="1" id="KW-0472">Membrane</keyword>
<dbReference type="AlphaFoldDB" id="A0A5E4NEZ2"/>
<feature type="transmembrane region" description="Helical" evidence="1">
    <location>
        <begin position="12"/>
        <end position="32"/>
    </location>
</feature>
<keyword evidence="1" id="KW-1133">Transmembrane helix</keyword>
<keyword evidence="1" id="KW-0812">Transmembrane</keyword>
<dbReference type="OrthoDB" id="6618313at2759"/>
<evidence type="ECO:0000313" key="3">
    <source>
        <dbReference type="Proteomes" id="UP000325440"/>
    </source>
</evidence>
<evidence type="ECO:0000313" key="2">
    <source>
        <dbReference type="EMBL" id="VVC40985.1"/>
    </source>
</evidence>
<dbReference type="EMBL" id="CABPRJ010001911">
    <property type="protein sequence ID" value="VVC40985.1"/>
    <property type="molecule type" value="Genomic_DNA"/>
</dbReference>
<dbReference type="Proteomes" id="UP000325440">
    <property type="component" value="Unassembled WGS sequence"/>
</dbReference>
<protein>
    <submittedName>
        <fullName evidence="2">Uncharacterized protein</fullName>
    </submittedName>
</protein>
<keyword evidence="3" id="KW-1185">Reference proteome</keyword>